<dbReference type="Pfam" id="PF00078">
    <property type="entry name" value="RVT_1"/>
    <property type="match status" value="1"/>
</dbReference>
<evidence type="ECO:0000313" key="2">
    <source>
        <dbReference type="EMBL" id="KAJ1143465.1"/>
    </source>
</evidence>
<dbReference type="SUPFAM" id="SSF56672">
    <property type="entry name" value="DNA/RNA polymerases"/>
    <property type="match status" value="1"/>
</dbReference>
<sequence length="107" mass="12134">MTRAERPPGAVLLSIDFEKAFDSIRWDYLREVILRMGLGEGWVHWVDLLYGAPVARVRTGQRVSAAYPIFRGTRQGYPLSPLLFALSIEPLAAQFRMEGTGRGVRWV</sequence>
<organism evidence="2 3">
    <name type="scientific">Pleurodeles waltl</name>
    <name type="common">Iberian ribbed newt</name>
    <dbReference type="NCBI Taxonomy" id="8319"/>
    <lineage>
        <taxon>Eukaryota</taxon>
        <taxon>Metazoa</taxon>
        <taxon>Chordata</taxon>
        <taxon>Craniata</taxon>
        <taxon>Vertebrata</taxon>
        <taxon>Euteleostomi</taxon>
        <taxon>Amphibia</taxon>
        <taxon>Batrachia</taxon>
        <taxon>Caudata</taxon>
        <taxon>Salamandroidea</taxon>
        <taxon>Salamandridae</taxon>
        <taxon>Pleurodelinae</taxon>
        <taxon>Pleurodeles</taxon>
    </lineage>
</organism>
<evidence type="ECO:0000259" key="1">
    <source>
        <dbReference type="PROSITE" id="PS50878"/>
    </source>
</evidence>
<dbReference type="InterPro" id="IPR000477">
    <property type="entry name" value="RT_dom"/>
</dbReference>
<dbReference type="AlphaFoldDB" id="A0AAV7QYG5"/>
<dbReference type="EMBL" id="JANPWB010000010">
    <property type="protein sequence ID" value="KAJ1143465.1"/>
    <property type="molecule type" value="Genomic_DNA"/>
</dbReference>
<comment type="caution">
    <text evidence="2">The sequence shown here is derived from an EMBL/GenBank/DDBJ whole genome shotgun (WGS) entry which is preliminary data.</text>
</comment>
<protein>
    <recommendedName>
        <fullName evidence="1">Reverse transcriptase domain-containing protein</fullName>
    </recommendedName>
</protein>
<proteinExistence type="predicted"/>
<name>A0AAV7QYG5_PLEWA</name>
<evidence type="ECO:0000313" key="3">
    <source>
        <dbReference type="Proteomes" id="UP001066276"/>
    </source>
</evidence>
<gene>
    <name evidence="2" type="ORF">NDU88_009773</name>
</gene>
<dbReference type="PROSITE" id="PS50878">
    <property type="entry name" value="RT_POL"/>
    <property type="match status" value="1"/>
</dbReference>
<accession>A0AAV7QYG5</accession>
<dbReference type="InterPro" id="IPR043502">
    <property type="entry name" value="DNA/RNA_pol_sf"/>
</dbReference>
<feature type="domain" description="Reverse transcriptase" evidence="1">
    <location>
        <begin position="1"/>
        <end position="107"/>
    </location>
</feature>
<dbReference type="PANTHER" id="PTHR19446">
    <property type="entry name" value="REVERSE TRANSCRIPTASES"/>
    <property type="match status" value="1"/>
</dbReference>
<reference evidence="2" key="1">
    <citation type="journal article" date="2022" name="bioRxiv">
        <title>Sequencing and chromosome-scale assembly of the giantPleurodeles waltlgenome.</title>
        <authorList>
            <person name="Brown T."/>
            <person name="Elewa A."/>
            <person name="Iarovenko S."/>
            <person name="Subramanian E."/>
            <person name="Araus A.J."/>
            <person name="Petzold A."/>
            <person name="Susuki M."/>
            <person name="Suzuki K.-i.T."/>
            <person name="Hayashi T."/>
            <person name="Toyoda A."/>
            <person name="Oliveira C."/>
            <person name="Osipova E."/>
            <person name="Leigh N.D."/>
            <person name="Simon A."/>
            <person name="Yun M.H."/>
        </authorList>
    </citation>
    <scope>NUCLEOTIDE SEQUENCE</scope>
    <source>
        <strain evidence="2">20211129_DDA</strain>
        <tissue evidence="2">Liver</tissue>
    </source>
</reference>
<dbReference type="Proteomes" id="UP001066276">
    <property type="component" value="Chromosome 6"/>
</dbReference>
<keyword evidence="3" id="KW-1185">Reference proteome</keyword>